<dbReference type="EMBL" id="PKPP01005541">
    <property type="protein sequence ID" value="PWA59759.1"/>
    <property type="molecule type" value="Genomic_DNA"/>
</dbReference>
<dbReference type="Gene3D" id="1.10.510.10">
    <property type="entry name" value="Transferase(Phosphotransferase) domain 1"/>
    <property type="match status" value="2"/>
</dbReference>
<comment type="caution">
    <text evidence="18">The sequence shown here is derived from an EMBL/GenBank/DDBJ whole genome shotgun (WGS) entry which is preliminary data.</text>
</comment>
<dbReference type="InterPro" id="IPR000719">
    <property type="entry name" value="Prot_kinase_dom"/>
</dbReference>
<keyword evidence="11 16" id="KW-0067">ATP-binding</keyword>
<comment type="similarity">
    <text evidence="2">In the N-terminal section; belongs to the leguminous lectin family.</text>
</comment>
<dbReference type="GO" id="GO:0002229">
    <property type="term" value="P:defense response to oomycetes"/>
    <property type="evidence" value="ECO:0007669"/>
    <property type="project" value="UniProtKB-ARBA"/>
</dbReference>
<name>A0A2U1MES6_ARTAN</name>
<keyword evidence="15" id="KW-0325">Glycoprotein</keyword>
<dbReference type="PROSITE" id="PS00107">
    <property type="entry name" value="PROTEIN_KINASE_ATP"/>
    <property type="match status" value="1"/>
</dbReference>
<evidence type="ECO:0000256" key="8">
    <source>
        <dbReference type="ARBA" id="ARBA00022729"/>
    </source>
</evidence>
<dbReference type="FunFam" id="1.10.510.10:FF:000084">
    <property type="entry name" value="Wall-associated receptor kinase 2"/>
    <property type="match status" value="1"/>
</dbReference>
<dbReference type="Gene3D" id="3.30.200.20">
    <property type="entry name" value="Phosphorylase Kinase, domain 1"/>
    <property type="match status" value="2"/>
</dbReference>
<dbReference type="PANTHER" id="PTHR48006:SF92">
    <property type="entry name" value="LRR RECEPTOR-LIKE SERINE_THREONINE-PROTEIN KINASE GSO1"/>
    <property type="match status" value="1"/>
</dbReference>
<dbReference type="GO" id="GO:0005886">
    <property type="term" value="C:plasma membrane"/>
    <property type="evidence" value="ECO:0007669"/>
    <property type="project" value="UniProtKB-SubCell"/>
</dbReference>
<evidence type="ECO:0000256" key="7">
    <source>
        <dbReference type="ARBA" id="ARBA00022692"/>
    </source>
</evidence>
<reference evidence="18 19" key="1">
    <citation type="journal article" date="2018" name="Mol. Plant">
        <title>The genome of Artemisia annua provides insight into the evolution of Asteraceae family and artemisinin biosynthesis.</title>
        <authorList>
            <person name="Shen Q."/>
            <person name="Zhang L."/>
            <person name="Liao Z."/>
            <person name="Wang S."/>
            <person name="Yan T."/>
            <person name="Shi P."/>
            <person name="Liu M."/>
            <person name="Fu X."/>
            <person name="Pan Q."/>
            <person name="Wang Y."/>
            <person name="Lv Z."/>
            <person name="Lu X."/>
            <person name="Zhang F."/>
            <person name="Jiang W."/>
            <person name="Ma Y."/>
            <person name="Chen M."/>
            <person name="Hao X."/>
            <person name="Li L."/>
            <person name="Tang Y."/>
            <person name="Lv G."/>
            <person name="Zhou Y."/>
            <person name="Sun X."/>
            <person name="Brodelius P.E."/>
            <person name="Rose J.K.C."/>
            <person name="Tang K."/>
        </authorList>
    </citation>
    <scope>NUCLEOTIDE SEQUENCE [LARGE SCALE GENOMIC DNA]</scope>
    <source>
        <strain evidence="19">cv. Huhao1</strain>
        <tissue evidence="18">Leaf</tissue>
    </source>
</reference>
<evidence type="ECO:0000256" key="14">
    <source>
        <dbReference type="ARBA" id="ARBA00023170"/>
    </source>
</evidence>
<keyword evidence="8" id="KW-0732">Signal</keyword>
<evidence type="ECO:0000256" key="11">
    <source>
        <dbReference type="ARBA" id="ARBA00022840"/>
    </source>
</evidence>
<sequence>MLPSNCHKARSFLSLELSEPCCRLTFYEIQKATNYFDESLVIGRGGFGKVYKGTISNGERRLVVAIKRLDSTSNQGAEEFWAEVEMLSKLRHCHLVSLIGYCNDGQEMILIYEYMRHGTLEDHLHKRATSLPWLTRIKICLGAARGLDYLHTGTGITHGVIHRDIKSSNILLDSSWAAKISDFGLTKICPINQQSTYVNTVVKGTFGYLDPDYFYTGKLTRKSDVYAFGVVLFEVLCGKQAVDGSLDEEQWGLARWAQNYVKEGRMKQIVDSSIRERISPKCLKEFARIADRCLHTHPKDRPTMAEVVFGLESILASQEKANTTWQPARGVTVFGRKVPMFVFTSTGKNSGFLGDYHFLDNVKYTQELHRLPLVQTQQNRICFHCTKRFRARYCSTSLTETDSIPKIMILKLSNTSIEFGYMTVSLCTLLIFLKVPDMDVYSRNTFFLSCSHDTRFPIVSQTHFRIAMSFTNHFRIRGPGKNILLSAISTWSCKMPSRPISHISLPPIELDLVAQNAFLIFLLLHDHLQGFLGIITSWAASDRERSLKFLEVHFDSIQGENPIFCRFDFNTINIATTNFSEANKVDDGYYSIMYKGRLQNGHDIAISKLTHNHPRHIQYYMNEASILVKLEHDNLVKLVGYCIKGSEVFLIYEFAHHSRLDRLIFDPMCTLLDWNKRYKIILGIARVLVYLHKQAPIRIIHRNIKLGNILLDESYCPKLSFFGISKLINETDCVHVDDGIRGGYIAPEDFVENLVSIKSDVYGFGILVLETISGRRPYECTPGTYENPKRQVEINWMEGTYSNIIDPRMDVDSSLMKRLVDVGVFCTHSYPDDRPTMEEVVDMLLTDNSSLLLKMRAKTIQGFKRQAIEDWMCQARWLMSDDVEERGWLMSDDDHDTGAVEEFISDLCPSFTGQPKVFSVGILGASVGGNVAIHIFQKACSSYSRGVFVPVLSSFVLRSNQIQVLNLKYTHHVYMQTALYSISCVQNKITRASVANPGKRQFYFLINSDDTVPDILPFRESLTSVVEESWGSVSYCHHSLNPSPSSLAKVPLTENRLTEWRGFLLRLVLFLLKVTH</sequence>
<comment type="subcellular location">
    <subcellularLocation>
        <location evidence="1">Cell membrane</location>
        <topology evidence="1">Single-pass type I membrane protein</topology>
    </subcellularLocation>
</comment>
<dbReference type="SMART" id="SM00220">
    <property type="entry name" value="S_TKc"/>
    <property type="match status" value="2"/>
</dbReference>
<keyword evidence="7" id="KW-0812">Transmembrane</keyword>
<comment type="similarity">
    <text evidence="3">In the C-terminal section; belongs to the protein kinase superfamily. Ser/Thr protein kinase family.</text>
</comment>
<evidence type="ECO:0000256" key="15">
    <source>
        <dbReference type="ARBA" id="ARBA00023180"/>
    </source>
</evidence>
<dbReference type="PANTHER" id="PTHR48006">
    <property type="entry name" value="LEUCINE-RICH REPEAT-CONTAINING PROTEIN DDB_G0281931-RELATED"/>
    <property type="match status" value="1"/>
</dbReference>
<dbReference type="InterPro" id="IPR051824">
    <property type="entry name" value="LRR_Rcpt-Like_S/T_Kinase"/>
</dbReference>
<dbReference type="STRING" id="35608.A0A2U1MES6"/>
<evidence type="ECO:0000256" key="12">
    <source>
        <dbReference type="ARBA" id="ARBA00022989"/>
    </source>
</evidence>
<dbReference type="AlphaFoldDB" id="A0A2U1MES6"/>
<keyword evidence="19" id="KW-1185">Reference proteome</keyword>
<dbReference type="InterPro" id="IPR017441">
    <property type="entry name" value="Protein_kinase_ATP_BS"/>
</dbReference>
<keyword evidence="12" id="KW-1133">Transmembrane helix</keyword>
<dbReference type="SUPFAM" id="SSF56112">
    <property type="entry name" value="Protein kinase-like (PK-like)"/>
    <property type="match status" value="2"/>
</dbReference>
<evidence type="ECO:0000313" key="19">
    <source>
        <dbReference type="Proteomes" id="UP000245207"/>
    </source>
</evidence>
<evidence type="ECO:0000259" key="17">
    <source>
        <dbReference type="PROSITE" id="PS50011"/>
    </source>
</evidence>
<evidence type="ECO:0000256" key="4">
    <source>
        <dbReference type="ARBA" id="ARBA00022475"/>
    </source>
</evidence>
<dbReference type="OrthoDB" id="4062651at2759"/>
<dbReference type="GO" id="GO:0005524">
    <property type="term" value="F:ATP binding"/>
    <property type="evidence" value="ECO:0007669"/>
    <property type="project" value="UniProtKB-UniRule"/>
</dbReference>
<dbReference type="CDD" id="cd14066">
    <property type="entry name" value="STKc_IRAK"/>
    <property type="match status" value="1"/>
</dbReference>
<feature type="binding site" evidence="16">
    <location>
        <position position="67"/>
    </location>
    <ligand>
        <name>ATP</name>
        <dbReference type="ChEBI" id="CHEBI:30616"/>
    </ligand>
</feature>
<dbReference type="FunFam" id="1.10.510.10:FF:000240">
    <property type="entry name" value="Lectin-domain containing receptor kinase A4.3"/>
    <property type="match status" value="1"/>
</dbReference>
<evidence type="ECO:0000256" key="1">
    <source>
        <dbReference type="ARBA" id="ARBA00004251"/>
    </source>
</evidence>
<dbReference type="GO" id="GO:0004674">
    <property type="term" value="F:protein serine/threonine kinase activity"/>
    <property type="evidence" value="ECO:0007669"/>
    <property type="project" value="UniProtKB-KW"/>
</dbReference>
<organism evidence="18 19">
    <name type="scientific">Artemisia annua</name>
    <name type="common">Sweet wormwood</name>
    <dbReference type="NCBI Taxonomy" id="35608"/>
    <lineage>
        <taxon>Eukaryota</taxon>
        <taxon>Viridiplantae</taxon>
        <taxon>Streptophyta</taxon>
        <taxon>Embryophyta</taxon>
        <taxon>Tracheophyta</taxon>
        <taxon>Spermatophyta</taxon>
        <taxon>Magnoliopsida</taxon>
        <taxon>eudicotyledons</taxon>
        <taxon>Gunneridae</taxon>
        <taxon>Pentapetalae</taxon>
        <taxon>asterids</taxon>
        <taxon>campanulids</taxon>
        <taxon>Asterales</taxon>
        <taxon>Asteraceae</taxon>
        <taxon>Asteroideae</taxon>
        <taxon>Anthemideae</taxon>
        <taxon>Artemisiinae</taxon>
        <taxon>Artemisia</taxon>
    </lineage>
</organism>
<dbReference type="InterPro" id="IPR008271">
    <property type="entry name" value="Ser/Thr_kinase_AS"/>
</dbReference>
<keyword evidence="14" id="KW-0675">Receptor</keyword>
<protein>
    <submittedName>
        <fullName evidence="18">Serine-threonine/tyrosine-protein kinase catalytic domain-containing protein</fullName>
    </submittedName>
</protein>
<feature type="domain" description="Protein kinase" evidence="17">
    <location>
        <begin position="579"/>
        <end position="852"/>
    </location>
</feature>
<evidence type="ECO:0000256" key="3">
    <source>
        <dbReference type="ARBA" id="ARBA00010217"/>
    </source>
</evidence>
<keyword evidence="9 16" id="KW-0547">Nucleotide-binding</keyword>
<evidence type="ECO:0000256" key="2">
    <source>
        <dbReference type="ARBA" id="ARBA00008536"/>
    </source>
</evidence>
<accession>A0A2U1MES6</accession>
<evidence type="ECO:0000256" key="9">
    <source>
        <dbReference type="ARBA" id="ARBA00022741"/>
    </source>
</evidence>
<keyword evidence="4" id="KW-1003">Cell membrane</keyword>
<gene>
    <name evidence="18" type="ORF">CTI12_AA388780</name>
</gene>
<proteinExistence type="inferred from homology"/>
<dbReference type="Proteomes" id="UP000245207">
    <property type="component" value="Unassembled WGS sequence"/>
</dbReference>
<dbReference type="InterPro" id="IPR011009">
    <property type="entry name" value="Kinase-like_dom_sf"/>
</dbReference>
<evidence type="ECO:0000313" key="18">
    <source>
        <dbReference type="EMBL" id="PWA59759.1"/>
    </source>
</evidence>
<keyword evidence="13" id="KW-0472">Membrane</keyword>
<keyword evidence="10 18" id="KW-0418">Kinase</keyword>
<feature type="domain" description="Protein kinase" evidence="17">
    <location>
        <begin position="36"/>
        <end position="315"/>
    </location>
</feature>
<dbReference type="PROSITE" id="PS50011">
    <property type="entry name" value="PROTEIN_KINASE_DOM"/>
    <property type="match status" value="2"/>
</dbReference>
<dbReference type="InterPro" id="IPR001245">
    <property type="entry name" value="Ser-Thr/Tyr_kinase_cat_dom"/>
</dbReference>
<evidence type="ECO:0000256" key="16">
    <source>
        <dbReference type="PROSITE-ProRule" id="PRU10141"/>
    </source>
</evidence>
<dbReference type="Pfam" id="PF07714">
    <property type="entry name" value="PK_Tyr_Ser-Thr"/>
    <property type="match status" value="2"/>
</dbReference>
<evidence type="ECO:0000256" key="13">
    <source>
        <dbReference type="ARBA" id="ARBA00023136"/>
    </source>
</evidence>
<dbReference type="PROSITE" id="PS00108">
    <property type="entry name" value="PROTEIN_KINASE_ST"/>
    <property type="match status" value="1"/>
</dbReference>
<keyword evidence="6" id="KW-0808">Transferase</keyword>
<evidence type="ECO:0000256" key="10">
    <source>
        <dbReference type="ARBA" id="ARBA00022777"/>
    </source>
</evidence>
<dbReference type="FunFam" id="3.30.200.20:FF:000039">
    <property type="entry name" value="receptor-like protein kinase FERONIA"/>
    <property type="match status" value="1"/>
</dbReference>
<evidence type="ECO:0000256" key="6">
    <source>
        <dbReference type="ARBA" id="ARBA00022679"/>
    </source>
</evidence>
<keyword evidence="5" id="KW-0723">Serine/threonine-protein kinase</keyword>
<evidence type="ECO:0000256" key="5">
    <source>
        <dbReference type="ARBA" id="ARBA00022527"/>
    </source>
</evidence>